<feature type="chain" id="PRO_5042157306" evidence="1">
    <location>
        <begin position="24"/>
        <end position="341"/>
    </location>
</feature>
<comment type="caution">
    <text evidence="2">The sequence shown here is derived from an EMBL/GenBank/DDBJ whole genome shotgun (WGS) entry which is preliminary data.</text>
</comment>
<sequence>MKRRVICIAATALCMAMTSMAYAKEIETTTEEDEAYYTLEVKRKPYDIEKIASVVLGEDYQRDKEYERYWYNEEGTLEDELEHVEYYKTGYYRAYPMFGYSNWNWQYQDIYLESKFPEEGDEKDKKKAIDYGRKLMEDLDFSYSEISTYFMGIESVKALDMDIVAPGYTEVGYEEVNDREWSEEDGAWLMLFRGLDEVEGFPLSTQIIDNVTVIIWHPEYGLIYLEARPEFELIKKEPVQILPEDEAMEYFNKVTERYQVEAEEADVQDIDIVYIVDQTALDEKTSVLVPCFRYKFTCKGEAEDFFWANDTIIGSSQKQGEMLVNAVNGSTDSIFGSEFLK</sequence>
<feature type="signal peptide" evidence="1">
    <location>
        <begin position="1"/>
        <end position="23"/>
    </location>
</feature>
<name>A0AAE3E350_9FIRM</name>
<dbReference type="Proteomes" id="UP001198200">
    <property type="component" value="Unassembled WGS sequence"/>
</dbReference>
<keyword evidence="3" id="KW-1185">Reference proteome</keyword>
<keyword evidence="1" id="KW-0732">Signal</keyword>
<accession>A0AAE3E350</accession>
<proteinExistence type="predicted"/>
<dbReference type="RefSeq" id="WP_308731070.1">
    <property type="nucleotide sequence ID" value="NZ_JAJEQN010000004.1"/>
</dbReference>
<evidence type="ECO:0000256" key="1">
    <source>
        <dbReference type="SAM" id="SignalP"/>
    </source>
</evidence>
<reference evidence="2 3" key="1">
    <citation type="submission" date="2021-10" db="EMBL/GenBank/DDBJ databases">
        <title>Anaerobic single-cell dispensing facilitates the cultivation of human gut bacteria.</title>
        <authorList>
            <person name="Afrizal A."/>
        </authorList>
    </citation>
    <scope>NUCLEOTIDE SEQUENCE [LARGE SCALE GENOMIC DNA]</scope>
    <source>
        <strain evidence="2 3">CLA-AA-H224</strain>
    </source>
</reference>
<organism evidence="2 3">
    <name type="scientific">Anthropogastromicrobium aceti</name>
    <dbReference type="NCBI Taxonomy" id="2981768"/>
    <lineage>
        <taxon>Bacteria</taxon>
        <taxon>Bacillati</taxon>
        <taxon>Bacillota</taxon>
        <taxon>Clostridia</taxon>
        <taxon>Lachnospirales</taxon>
        <taxon>Lachnospiraceae</taxon>
        <taxon>Anthropogastromicrobium</taxon>
    </lineage>
</organism>
<dbReference type="AlphaFoldDB" id="A0AAE3E350"/>
<dbReference type="EMBL" id="JAJEQN010000004">
    <property type="protein sequence ID" value="MCC2220517.1"/>
    <property type="molecule type" value="Genomic_DNA"/>
</dbReference>
<evidence type="ECO:0000313" key="2">
    <source>
        <dbReference type="EMBL" id="MCC2220517.1"/>
    </source>
</evidence>
<evidence type="ECO:0000313" key="3">
    <source>
        <dbReference type="Proteomes" id="UP001198200"/>
    </source>
</evidence>
<gene>
    <name evidence="2" type="ORF">LKD48_02475</name>
</gene>
<protein>
    <submittedName>
        <fullName evidence="2">Uncharacterized protein</fullName>
    </submittedName>
</protein>